<evidence type="ECO:0000256" key="2">
    <source>
        <dbReference type="ARBA" id="ARBA00022801"/>
    </source>
</evidence>
<dbReference type="PANTHER" id="PTHR42648">
    <property type="entry name" value="TRANSPOSASE, PUTATIVE-RELATED"/>
    <property type="match status" value="1"/>
</dbReference>
<dbReference type="InterPro" id="IPR001584">
    <property type="entry name" value="Integrase_cat-core"/>
</dbReference>
<evidence type="ECO:0000256" key="1">
    <source>
        <dbReference type="ARBA" id="ARBA00022723"/>
    </source>
</evidence>
<keyword evidence="1" id="KW-0479">Metal-binding</keyword>
<evidence type="ECO:0000313" key="5">
    <source>
        <dbReference type="Proteomes" id="UP001454036"/>
    </source>
</evidence>
<dbReference type="Pfam" id="PF07727">
    <property type="entry name" value="RVT_2"/>
    <property type="match status" value="1"/>
</dbReference>
<proteinExistence type="predicted"/>
<dbReference type="SUPFAM" id="SSF53098">
    <property type="entry name" value="Ribonuclease H-like"/>
    <property type="match status" value="1"/>
</dbReference>
<dbReference type="AlphaFoldDB" id="A0AAV3PP64"/>
<dbReference type="InterPro" id="IPR036397">
    <property type="entry name" value="RNaseH_sf"/>
</dbReference>
<dbReference type="GO" id="GO:0003676">
    <property type="term" value="F:nucleic acid binding"/>
    <property type="evidence" value="ECO:0007669"/>
    <property type="project" value="InterPro"/>
</dbReference>
<dbReference type="PROSITE" id="PS50994">
    <property type="entry name" value="INTEGRASE"/>
    <property type="match status" value="1"/>
</dbReference>
<name>A0AAV3PP64_LITER</name>
<dbReference type="EMBL" id="BAABME010001913">
    <property type="protein sequence ID" value="GAA0152105.1"/>
    <property type="molecule type" value="Genomic_DNA"/>
</dbReference>
<keyword evidence="5" id="KW-1185">Reference proteome</keyword>
<keyword evidence="4" id="KW-0472">Membrane</keyword>
<dbReference type="Gene3D" id="3.30.420.10">
    <property type="entry name" value="Ribonuclease H-like superfamily/Ribonuclease H"/>
    <property type="match status" value="1"/>
</dbReference>
<evidence type="ECO:0000259" key="3">
    <source>
        <dbReference type="PROSITE" id="PS50994"/>
    </source>
</evidence>
<dbReference type="Proteomes" id="UP001454036">
    <property type="component" value="Unassembled WGS sequence"/>
</dbReference>
<dbReference type="GO" id="GO:0015074">
    <property type="term" value="P:DNA integration"/>
    <property type="evidence" value="ECO:0007669"/>
    <property type="project" value="InterPro"/>
</dbReference>
<dbReference type="GO" id="GO:0046872">
    <property type="term" value="F:metal ion binding"/>
    <property type="evidence" value="ECO:0007669"/>
    <property type="project" value="UniProtKB-KW"/>
</dbReference>
<accession>A0AAV3PP64</accession>
<keyword evidence="2" id="KW-0378">Hydrolase</keyword>
<reference evidence="4 5" key="1">
    <citation type="submission" date="2024-01" db="EMBL/GenBank/DDBJ databases">
        <title>The complete chloroplast genome sequence of Lithospermum erythrorhizon: insights into the phylogenetic relationship among Boraginaceae species and the maternal lineages of purple gromwells.</title>
        <authorList>
            <person name="Okada T."/>
            <person name="Watanabe K."/>
        </authorList>
    </citation>
    <scope>NUCLEOTIDE SEQUENCE [LARGE SCALE GENOMIC DNA]</scope>
</reference>
<gene>
    <name evidence="4" type="ORF">LIER_10667</name>
</gene>
<feature type="domain" description="Integrase catalytic" evidence="3">
    <location>
        <begin position="75"/>
        <end position="241"/>
    </location>
</feature>
<protein>
    <submittedName>
        <fullName evidence="4">Transmembrane signal receptor</fullName>
    </submittedName>
</protein>
<evidence type="ECO:0000313" key="4">
    <source>
        <dbReference type="EMBL" id="GAA0152105.1"/>
    </source>
</evidence>
<dbReference type="PANTHER" id="PTHR42648:SF28">
    <property type="entry name" value="TRANSPOSON-ENCODED PROTEIN WITH RIBONUCLEASE H-LIKE AND RETROVIRUS ZINC FINGER-LIKE DOMAINS"/>
    <property type="match status" value="1"/>
</dbReference>
<dbReference type="InterPro" id="IPR039537">
    <property type="entry name" value="Retrotran_Ty1/copia-like"/>
</dbReference>
<dbReference type="InterPro" id="IPR012337">
    <property type="entry name" value="RNaseH-like_sf"/>
</dbReference>
<organism evidence="4 5">
    <name type="scientific">Lithospermum erythrorhizon</name>
    <name type="common">Purple gromwell</name>
    <name type="synonym">Lithospermum officinale var. erythrorhizon</name>
    <dbReference type="NCBI Taxonomy" id="34254"/>
    <lineage>
        <taxon>Eukaryota</taxon>
        <taxon>Viridiplantae</taxon>
        <taxon>Streptophyta</taxon>
        <taxon>Embryophyta</taxon>
        <taxon>Tracheophyta</taxon>
        <taxon>Spermatophyta</taxon>
        <taxon>Magnoliopsida</taxon>
        <taxon>eudicotyledons</taxon>
        <taxon>Gunneridae</taxon>
        <taxon>Pentapetalae</taxon>
        <taxon>asterids</taxon>
        <taxon>lamiids</taxon>
        <taxon>Boraginales</taxon>
        <taxon>Boraginaceae</taxon>
        <taxon>Boraginoideae</taxon>
        <taxon>Lithospermeae</taxon>
        <taxon>Lithospermum</taxon>
    </lineage>
</organism>
<dbReference type="GO" id="GO:0016787">
    <property type="term" value="F:hydrolase activity"/>
    <property type="evidence" value="ECO:0007669"/>
    <property type="project" value="UniProtKB-KW"/>
</dbReference>
<dbReference type="InterPro" id="IPR013103">
    <property type="entry name" value="RVT_2"/>
</dbReference>
<keyword evidence="4" id="KW-0675">Receptor</keyword>
<keyword evidence="4" id="KW-0812">Transmembrane</keyword>
<comment type="caution">
    <text evidence="4">The sequence shown here is derived from an EMBL/GenBank/DDBJ whole genome shotgun (WGS) entry which is preliminary data.</text>
</comment>
<sequence>MNQATWSCCSRMIELDRRYLGYITDYVDVGVIHHVENSTTAYGYWKKLQGLYERETASHMVGLQHKVAFNKSNSRRTTGILELVYFDVCGPMKVRTLGGCSYFVTFIDDYSRKVWTYAIKTKDQVFDCFIYFHVLVERQTGKSLKCIRTDNGGKYIGIFDQYYKQKGKRHEQSVPKIPQHNGVAERMNRTIIEKVRCMLSHANLPRTFWGEAMIVAVQVINLSPTHVLNGDVPDELWSGKEATYHHLKVFGSISRYEKFGYKLYDPTEKKTLRSIDVKFLEDQNISNIIKNGTAETDLGELVEWESDDEVVTGNNITDNDIDDDQQDVDADIDQQSVQADGQPQATRAYSRIKMSSTRYSPNEIPDKKVLKNKWVYKLKFEEGKTKPRYKARLVVKGFEQKFGVDYDEIFSPVGKMTSIRLIHGLTACLDLKLQQLDVKTTFLHGELDEVIHMEQPEGFVIKGKEKLVCKLNKSLYGLKQTPRQ</sequence>